<dbReference type="CDD" id="cd18186">
    <property type="entry name" value="BTB_POZ_ZBTB_KLHL-like"/>
    <property type="match status" value="1"/>
</dbReference>
<dbReference type="Gene3D" id="3.30.710.10">
    <property type="entry name" value="Potassium Channel Kv1.1, Chain A"/>
    <property type="match status" value="1"/>
</dbReference>
<comment type="caution">
    <text evidence="2">The sequence shown here is derived from an EMBL/GenBank/DDBJ whole genome shotgun (WGS) entry which is preliminary data.</text>
</comment>
<evidence type="ECO:0000313" key="2">
    <source>
        <dbReference type="EMBL" id="KAJ2926567.1"/>
    </source>
</evidence>
<dbReference type="InterPro" id="IPR000210">
    <property type="entry name" value="BTB/POZ_dom"/>
</dbReference>
<dbReference type="OrthoDB" id="3199068at2759"/>
<dbReference type="Pfam" id="PF00651">
    <property type="entry name" value="BTB"/>
    <property type="match status" value="1"/>
</dbReference>
<evidence type="ECO:0000313" key="3">
    <source>
        <dbReference type="Proteomes" id="UP001140091"/>
    </source>
</evidence>
<keyword evidence="3" id="KW-1185">Reference proteome</keyword>
<protein>
    <recommendedName>
        <fullName evidence="1">BTB domain-containing protein</fullName>
    </recommendedName>
</protein>
<dbReference type="Proteomes" id="UP001140091">
    <property type="component" value="Unassembled WGS sequence"/>
</dbReference>
<feature type="domain" description="BTB" evidence="1">
    <location>
        <begin position="30"/>
        <end position="134"/>
    </location>
</feature>
<dbReference type="PANTHER" id="PTHR47022:SF1">
    <property type="entry name" value="BTB AND MATH DOMAIN-CONTAINING PROTEIN 36-RELATED"/>
    <property type="match status" value="1"/>
</dbReference>
<organism evidence="2 3">
    <name type="scientific">Candolleomyces eurysporus</name>
    <dbReference type="NCBI Taxonomy" id="2828524"/>
    <lineage>
        <taxon>Eukaryota</taxon>
        <taxon>Fungi</taxon>
        <taxon>Dikarya</taxon>
        <taxon>Basidiomycota</taxon>
        <taxon>Agaricomycotina</taxon>
        <taxon>Agaricomycetes</taxon>
        <taxon>Agaricomycetidae</taxon>
        <taxon>Agaricales</taxon>
        <taxon>Agaricineae</taxon>
        <taxon>Psathyrellaceae</taxon>
        <taxon>Candolleomyces</taxon>
    </lineage>
</organism>
<proteinExistence type="predicted"/>
<sequence>MASDNTSGEVSTTATQERPQPVYWDHIFFKVEEITFSVPPHRLIENSEVFAAMFDLPTGEDGRLEGRNKQHPIVLEDYQASDFNALLRILYPTPRDLISGAFKLEKDEWIGVLNLSTRWQMKEIRDHAINNLSKISLSPIEKVVLARAHKVAKWLKEGLTEIVTEDPIRPLEDLERLGLKTACRLLWIRDQTVPHKAAPVQGFNVTLGSLACPSGHVMFPAARNCSGCSRSISVDDPEAIYLYNSSSVQIQDSGTPGPTRTSLIINLQILRCRAMTTGSHQNPGPRSDVNVSDVFKEEIASYESWDQ</sequence>
<dbReference type="PANTHER" id="PTHR47022">
    <property type="entry name" value="BTB AND MATH DOMAIN-CONTAINING PROTEIN 36-RELATED"/>
    <property type="match status" value="1"/>
</dbReference>
<dbReference type="SUPFAM" id="SSF54695">
    <property type="entry name" value="POZ domain"/>
    <property type="match status" value="1"/>
</dbReference>
<name>A0A9W8J1I7_9AGAR</name>
<dbReference type="EMBL" id="JANBPK010001054">
    <property type="protein sequence ID" value="KAJ2926567.1"/>
    <property type="molecule type" value="Genomic_DNA"/>
</dbReference>
<feature type="non-terminal residue" evidence="2">
    <location>
        <position position="1"/>
    </location>
</feature>
<dbReference type="AlphaFoldDB" id="A0A9W8J1I7"/>
<accession>A0A9W8J1I7</accession>
<evidence type="ECO:0000259" key="1">
    <source>
        <dbReference type="Pfam" id="PF00651"/>
    </source>
</evidence>
<dbReference type="InterPro" id="IPR011333">
    <property type="entry name" value="SKP1/BTB/POZ_sf"/>
</dbReference>
<gene>
    <name evidence="2" type="ORF">H1R20_g10527</name>
</gene>
<reference evidence="2" key="1">
    <citation type="submission" date="2022-06" db="EMBL/GenBank/DDBJ databases">
        <title>Genome Sequence of Candolleomyces eurysporus.</title>
        <authorList>
            <person name="Buettner E."/>
        </authorList>
    </citation>
    <scope>NUCLEOTIDE SEQUENCE</scope>
    <source>
        <strain evidence="2">VTCC 930004</strain>
    </source>
</reference>